<evidence type="ECO:0000256" key="7">
    <source>
        <dbReference type="ARBA" id="ARBA00023136"/>
    </source>
</evidence>
<feature type="transmembrane region" description="Helical" evidence="9">
    <location>
        <begin position="120"/>
        <end position="139"/>
    </location>
</feature>
<evidence type="ECO:0000256" key="8">
    <source>
        <dbReference type="ARBA" id="ARBA00046280"/>
    </source>
</evidence>
<dbReference type="GO" id="GO:0015031">
    <property type="term" value="P:protein transport"/>
    <property type="evidence" value="ECO:0007669"/>
    <property type="project" value="UniProtKB-KW"/>
</dbReference>
<feature type="domain" description="T-SNARE coiled-coil homology" evidence="10">
    <location>
        <begin position="48"/>
        <end position="110"/>
    </location>
</feature>
<organism evidence="11 12">
    <name type="scientific">Trichobilharzia regenti</name>
    <name type="common">Nasal bird schistosome</name>
    <dbReference type="NCBI Taxonomy" id="157069"/>
    <lineage>
        <taxon>Eukaryota</taxon>
        <taxon>Metazoa</taxon>
        <taxon>Spiralia</taxon>
        <taxon>Lophotrochozoa</taxon>
        <taxon>Platyhelminthes</taxon>
        <taxon>Trematoda</taxon>
        <taxon>Digenea</taxon>
        <taxon>Strigeidida</taxon>
        <taxon>Schistosomatoidea</taxon>
        <taxon>Schistosomatidae</taxon>
        <taxon>Trichobilharzia</taxon>
    </lineage>
</organism>
<evidence type="ECO:0000313" key="11">
    <source>
        <dbReference type="Proteomes" id="UP000050795"/>
    </source>
</evidence>
<reference evidence="12" key="2">
    <citation type="submission" date="2023-11" db="UniProtKB">
        <authorList>
            <consortium name="WormBaseParasite"/>
        </authorList>
    </citation>
    <scope>IDENTIFICATION</scope>
</reference>
<keyword evidence="6" id="KW-0333">Golgi apparatus</keyword>
<dbReference type="AlphaFoldDB" id="A0AA85K0Q0"/>
<keyword evidence="4" id="KW-0653">Protein transport</keyword>
<keyword evidence="5 9" id="KW-1133">Transmembrane helix</keyword>
<keyword evidence="11" id="KW-1185">Reference proteome</keyword>
<keyword evidence="7 9" id="KW-0472">Membrane</keyword>
<evidence type="ECO:0000256" key="5">
    <source>
        <dbReference type="ARBA" id="ARBA00022989"/>
    </source>
</evidence>
<evidence type="ECO:0000259" key="10">
    <source>
        <dbReference type="PROSITE" id="PS50192"/>
    </source>
</evidence>
<dbReference type="SUPFAM" id="SSF58038">
    <property type="entry name" value="SNARE fusion complex"/>
    <property type="match status" value="1"/>
</dbReference>
<keyword evidence="2" id="KW-0813">Transport</keyword>
<keyword evidence="3 9" id="KW-0812">Transmembrane</keyword>
<sequence>MVCLLRGLPGYFRFSRSGSNSEGLVWAFQAVVSHKRSEHIKGMNDTQGLLEQENNRRADELSHKVSLLKAFAKDIETETKSQNKFLDEIQGSFDNASNLLSNTLHRVLGIPKKRTNNRKFMLYVILFVIFMTLIGYFLIFHRSS</sequence>
<accession>A0AA85K0Q0</accession>
<reference evidence="11" key="1">
    <citation type="submission" date="2022-06" db="EMBL/GenBank/DDBJ databases">
        <authorList>
            <person name="Berger JAMES D."/>
            <person name="Berger JAMES D."/>
        </authorList>
    </citation>
    <scope>NUCLEOTIDE SEQUENCE [LARGE SCALE GENOMIC DNA]</scope>
</reference>
<dbReference type="PROSITE" id="PS50192">
    <property type="entry name" value="T_SNARE"/>
    <property type="match status" value="1"/>
</dbReference>
<name>A0AA85K0Q0_TRIRE</name>
<evidence type="ECO:0000256" key="1">
    <source>
        <dbReference type="ARBA" id="ARBA00004394"/>
    </source>
</evidence>
<dbReference type="GO" id="GO:0000139">
    <property type="term" value="C:Golgi membrane"/>
    <property type="evidence" value="ECO:0007669"/>
    <property type="project" value="UniProtKB-SubCell"/>
</dbReference>
<dbReference type="InterPro" id="IPR000727">
    <property type="entry name" value="T_SNARE_dom"/>
</dbReference>
<dbReference type="CDD" id="cd15853">
    <property type="entry name" value="SNARE_Bet1"/>
    <property type="match status" value="1"/>
</dbReference>
<dbReference type="Proteomes" id="UP000050795">
    <property type="component" value="Unassembled WGS sequence"/>
</dbReference>
<evidence type="ECO:0000256" key="2">
    <source>
        <dbReference type="ARBA" id="ARBA00022448"/>
    </source>
</evidence>
<proteinExistence type="predicted"/>
<evidence type="ECO:0000256" key="4">
    <source>
        <dbReference type="ARBA" id="ARBA00022927"/>
    </source>
</evidence>
<dbReference type="InterPro" id="IPR039899">
    <property type="entry name" value="BET1_SNARE"/>
</dbReference>
<evidence type="ECO:0000256" key="6">
    <source>
        <dbReference type="ARBA" id="ARBA00023034"/>
    </source>
</evidence>
<evidence type="ECO:0000256" key="3">
    <source>
        <dbReference type="ARBA" id="ARBA00022692"/>
    </source>
</evidence>
<dbReference type="WBParaSite" id="TREG1_51880.1">
    <property type="protein sequence ID" value="TREG1_51880.1"/>
    <property type="gene ID" value="TREG1_51880"/>
</dbReference>
<evidence type="ECO:0000256" key="9">
    <source>
        <dbReference type="SAM" id="Phobius"/>
    </source>
</evidence>
<dbReference type="PANTHER" id="PTHR12791">
    <property type="entry name" value="GOLGI SNARE BET1-RELATED"/>
    <property type="match status" value="1"/>
</dbReference>
<comment type="subcellular location">
    <subcellularLocation>
        <location evidence="8">Endomembrane system</location>
        <topology evidence="8">Single-pass type IV membrane protein</topology>
    </subcellularLocation>
    <subcellularLocation>
        <location evidence="1">Golgi apparatus membrane</location>
    </subcellularLocation>
</comment>
<protein>
    <recommendedName>
        <fullName evidence="10">t-SNARE coiled-coil homology domain-containing protein</fullName>
    </recommendedName>
</protein>
<evidence type="ECO:0000313" key="12">
    <source>
        <dbReference type="WBParaSite" id="TREG1_51880.1"/>
    </source>
</evidence>
<dbReference type="Gene3D" id="1.20.5.110">
    <property type="match status" value="1"/>
</dbReference>